<name>D7FUW4_ECTSI</name>
<dbReference type="OrthoDB" id="10260865at2759"/>
<keyword evidence="4" id="KW-1185">Reference proteome</keyword>
<keyword evidence="2" id="KW-0732">Signal</keyword>
<organism evidence="3 4">
    <name type="scientific">Ectocarpus siliculosus</name>
    <name type="common">Brown alga</name>
    <name type="synonym">Conferva siliculosa</name>
    <dbReference type="NCBI Taxonomy" id="2880"/>
    <lineage>
        <taxon>Eukaryota</taxon>
        <taxon>Sar</taxon>
        <taxon>Stramenopiles</taxon>
        <taxon>Ochrophyta</taxon>
        <taxon>PX clade</taxon>
        <taxon>Phaeophyceae</taxon>
        <taxon>Ectocarpales</taxon>
        <taxon>Ectocarpaceae</taxon>
        <taxon>Ectocarpus</taxon>
    </lineage>
</organism>
<dbReference type="InterPro" id="IPR010292">
    <property type="entry name" value="Uncharacterised_CreA"/>
</dbReference>
<evidence type="ECO:0000256" key="2">
    <source>
        <dbReference type="SAM" id="SignalP"/>
    </source>
</evidence>
<protein>
    <submittedName>
        <fullName evidence="3">Uncharacterized protein</fullName>
    </submittedName>
</protein>
<dbReference type="Proteomes" id="UP000002630">
    <property type="component" value="Linkage Group LG27"/>
</dbReference>
<evidence type="ECO:0000313" key="3">
    <source>
        <dbReference type="EMBL" id="CBJ31770.1"/>
    </source>
</evidence>
<accession>D7FUW4</accession>
<sequence length="247" mass="26087">MKWTNILPCVVGLCPASAFVAPTLIVKQGTSRVRASGACVGRQHDPSSSLRNSAPTMSMSRGGEEGEQSGAASGTTRFARGVKAALTSAAIGLTLAGPMLSLPGTASAGDKRTVGEISASGLVFKDKLNVEAFSDPKVKGVTLYLSDFARPVADKLMNGDIFSDPSSAALFCVRSGPMEVKDGISTSKEGEELFKEDRSFFKSIVVRRLYDKEANNIVYVSYSSKLDTGSDGNKSRFKSSLCALHIE</sequence>
<proteinExistence type="predicted"/>
<dbReference type="PANTHER" id="PTHR37952">
    <property type="match status" value="1"/>
</dbReference>
<evidence type="ECO:0000313" key="4">
    <source>
        <dbReference type="Proteomes" id="UP000002630"/>
    </source>
</evidence>
<feature type="compositionally biased region" description="Polar residues" evidence="1">
    <location>
        <begin position="46"/>
        <end position="59"/>
    </location>
</feature>
<feature type="chain" id="PRO_5003095964" evidence="2">
    <location>
        <begin position="19"/>
        <end position="247"/>
    </location>
</feature>
<dbReference type="Pfam" id="PF05981">
    <property type="entry name" value="CreA"/>
    <property type="match status" value="1"/>
</dbReference>
<feature type="region of interest" description="Disordered" evidence="1">
    <location>
        <begin position="37"/>
        <end position="74"/>
    </location>
</feature>
<dbReference type="PANTHER" id="PTHR37952:SF2">
    <property type="entry name" value="PROTEIN CREA"/>
    <property type="match status" value="1"/>
</dbReference>
<dbReference type="OMA" id="CPASAFV"/>
<dbReference type="eggNOG" id="ENOG502S2V0">
    <property type="taxonomic scope" value="Eukaryota"/>
</dbReference>
<dbReference type="InParanoid" id="D7FUW4"/>
<dbReference type="AlphaFoldDB" id="D7FUW4"/>
<gene>
    <name evidence="3" type="ORF">Esi_0280_0017</name>
</gene>
<feature type="signal peptide" evidence="2">
    <location>
        <begin position="1"/>
        <end position="18"/>
    </location>
</feature>
<dbReference type="EMBL" id="FN649752">
    <property type="protein sequence ID" value="CBJ31770.1"/>
    <property type="molecule type" value="Genomic_DNA"/>
</dbReference>
<reference evidence="3 4" key="1">
    <citation type="journal article" date="2010" name="Nature">
        <title>The Ectocarpus genome and the independent evolution of multicellularity in brown algae.</title>
        <authorList>
            <person name="Cock J.M."/>
            <person name="Sterck L."/>
            <person name="Rouze P."/>
            <person name="Scornet D."/>
            <person name="Allen A.E."/>
            <person name="Amoutzias G."/>
            <person name="Anthouard V."/>
            <person name="Artiguenave F."/>
            <person name="Aury J.M."/>
            <person name="Badger J.H."/>
            <person name="Beszteri B."/>
            <person name="Billiau K."/>
            <person name="Bonnet E."/>
            <person name="Bothwell J.H."/>
            <person name="Bowler C."/>
            <person name="Boyen C."/>
            <person name="Brownlee C."/>
            <person name="Carrano C.J."/>
            <person name="Charrier B."/>
            <person name="Cho G.Y."/>
            <person name="Coelho S.M."/>
            <person name="Collen J."/>
            <person name="Corre E."/>
            <person name="Da Silva C."/>
            <person name="Delage L."/>
            <person name="Delaroque N."/>
            <person name="Dittami S.M."/>
            <person name="Doulbeau S."/>
            <person name="Elias M."/>
            <person name="Farnham G."/>
            <person name="Gachon C.M."/>
            <person name="Gschloessl B."/>
            <person name="Heesch S."/>
            <person name="Jabbari K."/>
            <person name="Jubin C."/>
            <person name="Kawai H."/>
            <person name="Kimura K."/>
            <person name="Kloareg B."/>
            <person name="Kupper F.C."/>
            <person name="Lang D."/>
            <person name="Le Bail A."/>
            <person name="Leblanc C."/>
            <person name="Lerouge P."/>
            <person name="Lohr M."/>
            <person name="Lopez P.J."/>
            <person name="Martens C."/>
            <person name="Maumus F."/>
            <person name="Michel G."/>
            <person name="Miranda-Saavedra D."/>
            <person name="Morales J."/>
            <person name="Moreau H."/>
            <person name="Motomura T."/>
            <person name="Nagasato C."/>
            <person name="Napoli C.A."/>
            <person name="Nelson D.R."/>
            <person name="Nyvall-Collen P."/>
            <person name="Peters A.F."/>
            <person name="Pommier C."/>
            <person name="Potin P."/>
            <person name="Poulain J."/>
            <person name="Quesneville H."/>
            <person name="Read B."/>
            <person name="Rensing S.A."/>
            <person name="Ritter A."/>
            <person name="Rousvoal S."/>
            <person name="Samanta M."/>
            <person name="Samson G."/>
            <person name="Schroeder D.C."/>
            <person name="Segurens B."/>
            <person name="Strittmatter M."/>
            <person name="Tonon T."/>
            <person name="Tregear J.W."/>
            <person name="Valentin K."/>
            <person name="von Dassow P."/>
            <person name="Yamagishi T."/>
            <person name="Van de Peer Y."/>
            <person name="Wincker P."/>
        </authorList>
    </citation>
    <scope>NUCLEOTIDE SEQUENCE [LARGE SCALE GENOMIC DNA]</scope>
    <source>
        <strain evidence="4">Ec32 / CCAP1310/4</strain>
    </source>
</reference>
<evidence type="ECO:0000256" key="1">
    <source>
        <dbReference type="SAM" id="MobiDB-lite"/>
    </source>
</evidence>
<dbReference type="EMBL" id="FN648465">
    <property type="protein sequence ID" value="CBJ31770.1"/>
    <property type="molecule type" value="Genomic_DNA"/>
</dbReference>